<dbReference type="AlphaFoldDB" id="A0AAP0LUD8"/>
<feature type="region of interest" description="Disordered" evidence="1">
    <location>
        <begin position="1"/>
        <end position="23"/>
    </location>
</feature>
<protein>
    <submittedName>
        <fullName evidence="2">Uncharacterized protein</fullName>
    </submittedName>
</protein>
<accession>A0AAP0LUD8</accession>
<organism evidence="2 3">
    <name type="scientific">Citrus x changshan-huyou</name>
    <dbReference type="NCBI Taxonomy" id="2935761"/>
    <lineage>
        <taxon>Eukaryota</taxon>
        <taxon>Viridiplantae</taxon>
        <taxon>Streptophyta</taxon>
        <taxon>Embryophyta</taxon>
        <taxon>Tracheophyta</taxon>
        <taxon>Spermatophyta</taxon>
        <taxon>Magnoliopsida</taxon>
        <taxon>eudicotyledons</taxon>
        <taxon>Gunneridae</taxon>
        <taxon>Pentapetalae</taxon>
        <taxon>rosids</taxon>
        <taxon>malvids</taxon>
        <taxon>Sapindales</taxon>
        <taxon>Rutaceae</taxon>
        <taxon>Aurantioideae</taxon>
        <taxon>Citrus</taxon>
    </lineage>
</organism>
<comment type="caution">
    <text evidence="2">The sequence shown here is derived from an EMBL/GenBank/DDBJ whole genome shotgun (WGS) entry which is preliminary data.</text>
</comment>
<dbReference type="Proteomes" id="UP001428341">
    <property type="component" value="Unassembled WGS sequence"/>
</dbReference>
<feature type="compositionally biased region" description="Polar residues" evidence="1">
    <location>
        <begin position="1"/>
        <end position="12"/>
    </location>
</feature>
<reference evidence="2 3" key="1">
    <citation type="submission" date="2024-05" db="EMBL/GenBank/DDBJ databases">
        <title>Haplotype-resolved chromosome-level genome assembly of Huyou (Citrus changshanensis).</title>
        <authorList>
            <person name="Miao C."/>
            <person name="Chen W."/>
            <person name="Wu Y."/>
            <person name="Wang L."/>
            <person name="Zhao S."/>
            <person name="Grierson D."/>
            <person name="Xu C."/>
            <person name="Chen K."/>
        </authorList>
    </citation>
    <scope>NUCLEOTIDE SEQUENCE [LARGE SCALE GENOMIC DNA]</scope>
    <source>
        <strain evidence="2">01-14</strain>
        <tissue evidence="2">Leaf</tissue>
    </source>
</reference>
<evidence type="ECO:0000313" key="3">
    <source>
        <dbReference type="Proteomes" id="UP001428341"/>
    </source>
</evidence>
<keyword evidence="3" id="KW-1185">Reference proteome</keyword>
<dbReference type="EMBL" id="JBCGBO010000024">
    <property type="protein sequence ID" value="KAK9181380.1"/>
    <property type="molecule type" value="Genomic_DNA"/>
</dbReference>
<proteinExistence type="predicted"/>
<gene>
    <name evidence="2" type="ORF">WN944_024517</name>
</gene>
<name>A0AAP0LUD8_9ROSI</name>
<evidence type="ECO:0000256" key="1">
    <source>
        <dbReference type="SAM" id="MobiDB-lite"/>
    </source>
</evidence>
<evidence type="ECO:0000313" key="2">
    <source>
        <dbReference type="EMBL" id="KAK9181380.1"/>
    </source>
</evidence>
<sequence length="90" mass="10260">MVNIVSPTTTCQRVPDPTRSHVFSSDQSESVKIRFGRKPNQTQHVCCHTDRSGLHKPRIHLMTSLYKHHLTFNGAIAHNLLTESILCFHI</sequence>